<dbReference type="EnsemblPlants" id="Pp3c5_6880V3.1">
    <property type="protein sequence ID" value="Pp3c5_6880V3.1"/>
    <property type="gene ID" value="Pp3c5_6880"/>
</dbReference>
<feature type="region of interest" description="Disordered" evidence="9">
    <location>
        <begin position="321"/>
        <end position="340"/>
    </location>
</feature>
<dbReference type="PROSITE" id="PS00028">
    <property type="entry name" value="ZINC_FINGER_C2H2_1"/>
    <property type="match status" value="1"/>
</dbReference>
<dbReference type="Proteomes" id="UP000006727">
    <property type="component" value="Chromosome 5"/>
</dbReference>
<protein>
    <recommendedName>
        <fullName evidence="10">C2H2-type domain-containing protein</fullName>
    </recommendedName>
</protein>
<dbReference type="AlphaFoldDB" id="A0A2K1KIR8"/>
<keyword evidence="3 8" id="KW-0863">Zinc-finger</keyword>
<reference evidence="11 13" key="2">
    <citation type="journal article" date="2018" name="Plant J.">
        <title>The Physcomitrella patens chromosome-scale assembly reveals moss genome structure and evolution.</title>
        <authorList>
            <person name="Lang D."/>
            <person name="Ullrich K.K."/>
            <person name="Murat F."/>
            <person name="Fuchs J."/>
            <person name="Jenkins J."/>
            <person name="Haas F.B."/>
            <person name="Piednoel M."/>
            <person name="Gundlach H."/>
            <person name="Van Bel M."/>
            <person name="Meyberg R."/>
            <person name="Vives C."/>
            <person name="Morata J."/>
            <person name="Symeonidi A."/>
            <person name="Hiss M."/>
            <person name="Muchero W."/>
            <person name="Kamisugi Y."/>
            <person name="Saleh O."/>
            <person name="Blanc G."/>
            <person name="Decker E.L."/>
            <person name="van Gessel N."/>
            <person name="Grimwood J."/>
            <person name="Hayes R.D."/>
            <person name="Graham S.W."/>
            <person name="Gunter L.E."/>
            <person name="McDaniel S.F."/>
            <person name="Hoernstein S.N.W."/>
            <person name="Larsson A."/>
            <person name="Li F.W."/>
            <person name="Perroud P.F."/>
            <person name="Phillips J."/>
            <person name="Ranjan P."/>
            <person name="Rokshar D.S."/>
            <person name="Rothfels C.J."/>
            <person name="Schneider L."/>
            <person name="Shu S."/>
            <person name="Stevenson D.W."/>
            <person name="Thummler F."/>
            <person name="Tillich M."/>
            <person name="Villarreal Aguilar J.C."/>
            <person name="Widiez T."/>
            <person name="Wong G.K."/>
            <person name="Wymore A."/>
            <person name="Zhang Y."/>
            <person name="Zimmer A.D."/>
            <person name="Quatrano R.S."/>
            <person name="Mayer K.F.X."/>
            <person name="Goodstein D."/>
            <person name="Casacuberta J.M."/>
            <person name="Vandepoele K."/>
            <person name="Reski R."/>
            <person name="Cuming A.C."/>
            <person name="Tuskan G.A."/>
            <person name="Maumus F."/>
            <person name="Salse J."/>
            <person name="Schmutz J."/>
            <person name="Rensing S.A."/>
        </authorList>
    </citation>
    <scope>NUCLEOTIDE SEQUENCE [LARGE SCALE GENOMIC DNA]</scope>
    <source>
        <strain evidence="12 13">cv. Gransden 2004</strain>
    </source>
</reference>
<evidence type="ECO:0000256" key="4">
    <source>
        <dbReference type="ARBA" id="ARBA00022833"/>
    </source>
</evidence>
<dbReference type="InterPro" id="IPR013087">
    <property type="entry name" value="Znf_C2H2_type"/>
</dbReference>
<evidence type="ECO:0000259" key="10">
    <source>
        <dbReference type="PROSITE" id="PS50157"/>
    </source>
</evidence>
<evidence type="ECO:0000313" key="12">
    <source>
        <dbReference type="EnsemblPlants" id="Pp3c5_6880V3.1"/>
    </source>
</evidence>
<sequence>MAPGEAGICSLSAAMADNFGKVPTLKKHTALATDLIASIRNHDEMHILVQMQYRDAHAAGRHTATKRMNTVGNSKRSSMASSTKAYDDITVAVSRETSSHYDQYCPIRTFNCNFCTRNFRTAQALGGHMNVHRRERAYSNELLSDLHSEARQIASCSVLNPLLAAQYVFPHVSEHMSTQLTVGEGSTATSDRHISSSSTLCWLSSLSSPPLVTVSHNPSLNFCVPQALQHQQNALPNAPRFYQVEQFHPASPQALRRQSSSEQDANSCRVNSGSAQGSVPQGSVIGNVIPRNSSHNIVLGSCYEIRSEALSDFMSKQSFSEQSPGALQSGGEKLDLELHL</sequence>
<evidence type="ECO:0000256" key="1">
    <source>
        <dbReference type="ARBA" id="ARBA00004123"/>
    </source>
</evidence>
<evidence type="ECO:0000256" key="3">
    <source>
        <dbReference type="ARBA" id="ARBA00022771"/>
    </source>
</evidence>
<organism evidence="11">
    <name type="scientific">Physcomitrium patens</name>
    <name type="common">Spreading-leaved earth moss</name>
    <name type="synonym">Physcomitrella patens</name>
    <dbReference type="NCBI Taxonomy" id="3218"/>
    <lineage>
        <taxon>Eukaryota</taxon>
        <taxon>Viridiplantae</taxon>
        <taxon>Streptophyta</taxon>
        <taxon>Embryophyta</taxon>
        <taxon>Bryophyta</taxon>
        <taxon>Bryophytina</taxon>
        <taxon>Bryopsida</taxon>
        <taxon>Funariidae</taxon>
        <taxon>Funariales</taxon>
        <taxon>Funariaceae</taxon>
        <taxon>Physcomitrium</taxon>
    </lineage>
</organism>
<reference evidence="11 13" key="1">
    <citation type="journal article" date="2008" name="Science">
        <title>The Physcomitrella genome reveals evolutionary insights into the conquest of land by plants.</title>
        <authorList>
            <person name="Rensing S."/>
            <person name="Lang D."/>
            <person name="Zimmer A."/>
            <person name="Terry A."/>
            <person name="Salamov A."/>
            <person name="Shapiro H."/>
            <person name="Nishiyama T."/>
            <person name="Perroud P.-F."/>
            <person name="Lindquist E."/>
            <person name="Kamisugi Y."/>
            <person name="Tanahashi T."/>
            <person name="Sakakibara K."/>
            <person name="Fujita T."/>
            <person name="Oishi K."/>
            <person name="Shin-I T."/>
            <person name="Kuroki Y."/>
            <person name="Toyoda A."/>
            <person name="Suzuki Y."/>
            <person name="Hashimoto A."/>
            <person name="Yamaguchi K."/>
            <person name="Sugano A."/>
            <person name="Kohara Y."/>
            <person name="Fujiyama A."/>
            <person name="Anterola A."/>
            <person name="Aoki S."/>
            <person name="Ashton N."/>
            <person name="Barbazuk W.B."/>
            <person name="Barker E."/>
            <person name="Bennetzen J."/>
            <person name="Bezanilla M."/>
            <person name="Blankenship R."/>
            <person name="Cho S.H."/>
            <person name="Dutcher S."/>
            <person name="Estelle M."/>
            <person name="Fawcett J.A."/>
            <person name="Gundlach H."/>
            <person name="Hanada K."/>
            <person name="Heyl A."/>
            <person name="Hicks K.A."/>
            <person name="Hugh J."/>
            <person name="Lohr M."/>
            <person name="Mayer K."/>
            <person name="Melkozernov A."/>
            <person name="Murata T."/>
            <person name="Nelson D."/>
            <person name="Pils B."/>
            <person name="Prigge M."/>
            <person name="Reiss B."/>
            <person name="Renner T."/>
            <person name="Rombauts S."/>
            <person name="Rushton P."/>
            <person name="Sanderfoot A."/>
            <person name="Schween G."/>
            <person name="Shiu S.-H."/>
            <person name="Stueber K."/>
            <person name="Theodoulou F.L."/>
            <person name="Tu H."/>
            <person name="Van de Peer Y."/>
            <person name="Verrier P.J."/>
            <person name="Waters E."/>
            <person name="Wood A."/>
            <person name="Yang L."/>
            <person name="Cove D."/>
            <person name="Cuming A."/>
            <person name="Hasebe M."/>
            <person name="Lucas S."/>
            <person name="Mishler D.B."/>
            <person name="Reski R."/>
            <person name="Grigoriev I."/>
            <person name="Quatrano R.S."/>
            <person name="Boore J.L."/>
        </authorList>
    </citation>
    <scope>NUCLEOTIDE SEQUENCE [LARGE SCALE GENOMIC DNA]</scope>
    <source>
        <strain evidence="12 13">cv. Gransden 2004</strain>
    </source>
</reference>
<dbReference type="Gramene" id="Pp3c5_6880V3.1">
    <property type="protein sequence ID" value="Pp3c5_6880V3.1"/>
    <property type="gene ID" value="Pp3c5_6880"/>
</dbReference>
<dbReference type="InParanoid" id="A0A2K1KIR8"/>
<evidence type="ECO:0000256" key="2">
    <source>
        <dbReference type="ARBA" id="ARBA00022723"/>
    </source>
</evidence>
<dbReference type="PANTHER" id="PTHR45801:SF107">
    <property type="entry name" value="TRANSCRIPTIONAL REGULATOR SUPERMAN-LIKE"/>
    <property type="match status" value="1"/>
</dbReference>
<keyword evidence="4" id="KW-0862">Zinc</keyword>
<keyword evidence="5" id="KW-0805">Transcription regulation</keyword>
<dbReference type="Gene3D" id="3.30.160.60">
    <property type="entry name" value="Classic Zinc Finger"/>
    <property type="match status" value="1"/>
</dbReference>
<dbReference type="GO" id="GO:0005634">
    <property type="term" value="C:nucleus"/>
    <property type="evidence" value="ECO:0007669"/>
    <property type="project" value="UniProtKB-SubCell"/>
</dbReference>
<comment type="subcellular location">
    <subcellularLocation>
        <location evidence="1">Nucleus</location>
    </subcellularLocation>
</comment>
<dbReference type="EMBL" id="ABEU02000005">
    <property type="protein sequence ID" value="PNR53671.1"/>
    <property type="molecule type" value="Genomic_DNA"/>
</dbReference>
<feature type="region of interest" description="Disordered" evidence="9">
    <location>
        <begin position="252"/>
        <end position="281"/>
    </location>
</feature>
<evidence type="ECO:0000313" key="11">
    <source>
        <dbReference type="EMBL" id="PNR53671.1"/>
    </source>
</evidence>
<reference evidence="12" key="3">
    <citation type="submission" date="2020-12" db="UniProtKB">
        <authorList>
            <consortium name="EnsemblPlants"/>
        </authorList>
    </citation>
    <scope>IDENTIFICATION</scope>
</reference>
<accession>A0A2K1KIR8</accession>
<name>A0A2K1KIR8_PHYPA</name>
<dbReference type="InterPro" id="IPR036236">
    <property type="entry name" value="Znf_C2H2_sf"/>
</dbReference>
<keyword evidence="2" id="KW-0479">Metal-binding</keyword>
<evidence type="ECO:0000256" key="6">
    <source>
        <dbReference type="ARBA" id="ARBA00023163"/>
    </source>
</evidence>
<dbReference type="SUPFAM" id="SSF57667">
    <property type="entry name" value="beta-beta-alpha zinc fingers"/>
    <property type="match status" value="1"/>
</dbReference>
<dbReference type="PaxDb" id="3218-PP1S186_7V6.1"/>
<feature type="domain" description="C2H2-type" evidence="10">
    <location>
        <begin position="110"/>
        <end position="137"/>
    </location>
</feature>
<keyword evidence="13" id="KW-1185">Reference proteome</keyword>
<proteinExistence type="predicted"/>
<dbReference type="PANTHER" id="PTHR45801">
    <property type="entry name" value="OS07G0101800 PROTEIN"/>
    <property type="match status" value="1"/>
</dbReference>
<evidence type="ECO:0000256" key="8">
    <source>
        <dbReference type="PROSITE-ProRule" id="PRU00042"/>
    </source>
</evidence>
<evidence type="ECO:0000256" key="7">
    <source>
        <dbReference type="ARBA" id="ARBA00023242"/>
    </source>
</evidence>
<evidence type="ECO:0000313" key="13">
    <source>
        <dbReference type="Proteomes" id="UP000006727"/>
    </source>
</evidence>
<keyword evidence="6" id="KW-0804">Transcription</keyword>
<evidence type="ECO:0000256" key="9">
    <source>
        <dbReference type="SAM" id="MobiDB-lite"/>
    </source>
</evidence>
<evidence type="ECO:0000256" key="5">
    <source>
        <dbReference type="ARBA" id="ARBA00023015"/>
    </source>
</evidence>
<gene>
    <name evidence="11" type="ORF">PHYPA_007346</name>
</gene>
<dbReference type="GO" id="GO:0008270">
    <property type="term" value="F:zinc ion binding"/>
    <property type="evidence" value="ECO:0007669"/>
    <property type="project" value="UniProtKB-KW"/>
</dbReference>
<keyword evidence="7" id="KW-0539">Nucleus</keyword>
<dbReference type="PROSITE" id="PS50157">
    <property type="entry name" value="ZINC_FINGER_C2H2_2"/>
    <property type="match status" value="1"/>
</dbReference>
<feature type="compositionally biased region" description="Polar residues" evidence="9">
    <location>
        <begin position="256"/>
        <end position="281"/>
    </location>
</feature>
<dbReference type="InterPro" id="IPR052426">
    <property type="entry name" value="Plant_dev_regulator"/>
</dbReference>